<dbReference type="InterPro" id="IPR001647">
    <property type="entry name" value="HTH_TetR"/>
</dbReference>
<dbReference type="InterPro" id="IPR050624">
    <property type="entry name" value="HTH-type_Tx_Regulator"/>
</dbReference>
<dbReference type="PROSITE" id="PS50977">
    <property type="entry name" value="HTH_TETR_2"/>
    <property type="match status" value="1"/>
</dbReference>
<accession>A0ABU9LPS3</accession>
<protein>
    <submittedName>
        <fullName evidence="4">TetR/AcrR family transcriptional regulator C-terminal domain-containing protein</fullName>
    </submittedName>
</protein>
<evidence type="ECO:0000259" key="3">
    <source>
        <dbReference type="PROSITE" id="PS50977"/>
    </source>
</evidence>
<feature type="domain" description="HTH tetR-type" evidence="3">
    <location>
        <begin position="6"/>
        <end position="66"/>
    </location>
</feature>
<dbReference type="Proteomes" id="UP001398420">
    <property type="component" value="Unassembled WGS sequence"/>
</dbReference>
<name>A0ABU9LPS3_9BACL</name>
<keyword evidence="1 2" id="KW-0238">DNA-binding</keyword>
<organism evidence="4 5">
    <name type="scientific">Kurthia gibsonii</name>
    <dbReference type="NCBI Taxonomy" id="33946"/>
    <lineage>
        <taxon>Bacteria</taxon>
        <taxon>Bacillati</taxon>
        <taxon>Bacillota</taxon>
        <taxon>Bacilli</taxon>
        <taxon>Bacillales</taxon>
        <taxon>Caryophanaceae</taxon>
        <taxon>Kurthia</taxon>
    </lineage>
</organism>
<proteinExistence type="predicted"/>
<dbReference type="SUPFAM" id="SSF46689">
    <property type="entry name" value="Homeodomain-like"/>
    <property type="match status" value="1"/>
</dbReference>
<dbReference type="EMBL" id="JBCEWA010000009">
    <property type="protein sequence ID" value="MEL5989155.1"/>
    <property type="molecule type" value="Genomic_DNA"/>
</dbReference>
<dbReference type="Gene3D" id="1.10.357.10">
    <property type="entry name" value="Tetracycline Repressor, domain 2"/>
    <property type="match status" value="1"/>
</dbReference>
<reference evidence="4 5" key="1">
    <citation type="submission" date="2024-04" db="EMBL/GenBank/DDBJ databases">
        <authorList>
            <person name="Wu Y.S."/>
            <person name="Zhang L."/>
        </authorList>
    </citation>
    <scope>NUCLEOTIDE SEQUENCE [LARGE SCALE GENOMIC DNA]</scope>
    <source>
        <strain evidence="4 5">KG-01</strain>
    </source>
</reference>
<comment type="caution">
    <text evidence="4">The sequence shown here is derived from an EMBL/GenBank/DDBJ whole genome shotgun (WGS) entry which is preliminary data.</text>
</comment>
<dbReference type="InterPro" id="IPR009057">
    <property type="entry name" value="Homeodomain-like_sf"/>
</dbReference>
<dbReference type="PANTHER" id="PTHR43479">
    <property type="entry name" value="ACREF/ENVCD OPERON REPRESSOR-RELATED"/>
    <property type="match status" value="1"/>
</dbReference>
<keyword evidence="5" id="KW-1185">Reference proteome</keyword>
<dbReference type="InterPro" id="IPR039532">
    <property type="entry name" value="TetR_C_Firmicutes"/>
</dbReference>
<evidence type="ECO:0000313" key="4">
    <source>
        <dbReference type="EMBL" id="MEL5989155.1"/>
    </source>
</evidence>
<evidence type="ECO:0000256" key="1">
    <source>
        <dbReference type="ARBA" id="ARBA00023125"/>
    </source>
</evidence>
<dbReference type="Pfam" id="PF14278">
    <property type="entry name" value="TetR_C_8"/>
    <property type="match status" value="1"/>
</dbReference>
<dbReference type="PANTHER" id="PTHR43479:SF11">
    <property type="entry name" value="ACREF_ENVCD OPERON REPRESSOR-RELATED"/>
    <property type="match status" value="1"/>
</dbReference>
<evidence type="ECO:0000313" key="5">
    <source>
        <dbReference type="Proteomes" id="UP001398420"/>
    </source>
</evidence>
<evidence type="ECO:0000256" key="2">
    <source>
        <dbReference type="PROSITE-ProRule" id="PRU00335"/>
    </source>
</evidence>
<gene>
    <name evidence="4" type="ORF">AAF454_12140</name>
</gene>
<dbReference type="Pfam" id="PF00440">
    <property type="entry name" value="TetR_N"/>
    <property type="match status" value="1"/>
</dbReference>
<feature type="DNA-binding region" description="H-T-H motif" evidence="2">
    <location>
        <begin position="29"/>
        <end position="48"/>
    </location>
</feature>
<sequence length="175" mass="21006">MNYTKERTRQLIMQATKQLLEKQYFESITVRDICTCTKIHRSTFYRHYEDKYQLLVDLLNYYAIEINEYTEKCATQEEIYRAALDFVDERRKVFRHMLRNRNEALKTFTESYSKAMLAAAYKGDTPRAKHIRTTTYPQIICDFYSNGLITVIMKWLNDDYPLSKEDFIEALIETI</sequence>
<dbReference type="RefSeq" id="WP_087680063.1">
    <property type="nucleotide sequence ID" value="NZ_JBCEWA010000009.1"/>
</dbReference>